<dbReference type="Proteomes" id="UP001594351">
    <property type="component" value="Unassembled WGS sequence"/>
</dbReference>
<evidence type="ECO:0000313" key="3">
    <source>
        <dbReference type="Proteomes" id="UP001594351"/>
    </source>
</evidence>
<gene>
    <name evidence="2" type="ORF">ACFL27_06430</name>
</gene>
<keyword evidence="3" id="KW-1185">Reference proteome</keyword>
<organism evidence="2 3">
    <name type="scientific">candidate division CSSED10-310 bacterium</name>
    <dbReference type="NCBI Taxonomy" id="2855610"/>
    <lineage>
        <taxon>Bacteria</taxon>
        <taxon>Bacteria division CSSED10-310</taxon>
    </lineage>
</organism>
<reference evidence="2 3" key="1">
    <citation type="submission" date="2024-09" db="EMBL/GenBank/DDBJ databases">
        <title>Laminarin stimulates single cell rates of sulfate reduction while oxygen inhibits transcriptomic activity in coastal marine sediment.</title>
        <authorList>
            <person name="Lindsay M."/>
            <person name="Orcutt B."/>
            <person name="Emerson D."/>
            <person name="Stepanauskas R."/>
            <person name="D'Angelo T."/>
        </authorList>
    </citation>
    <scope>NUCLEOTIDE SEQUENCE [LARGE SCALE GENOMIC DNA]</scope>
    <source>
        <strain evidence="2">SAG AM-311-K15</strain>
    </source>
</reference>
<sequence>MEDLVSLFREAGWIIIVVGIIAISIWYRHRSTKKWKSLALELGLQFQQATFLHRPEIRGQFRNHQVHIYTYSTGGRSNQTYTVVRLFLNHPVNLGLQVYKEGFFSKIGKAVGSQDIQLNDPQFDEAMMVKGNEERAVKNYLTPSLRTELLRLLQQEKQIQFDDLGIQLRIRGMVADIARLKESLQNMQYICDVADSN</sequence>
<protein>
    <submittedName>
        <fullName evidence="2">Uncharacterized protein</fullName>
    </submittedName>
</protein>
<comment type="caution">
    <text evidence="2">The sequence shown here is derived from an EMBL/GenBank/DDBJ whole genome shotgun (WGS) entry which is preliminary data.</text>
</comment>
<evidence type="ECO:0000256" key="1">
    <source>
        <dbReference type="SAM" id="Phobius"/>
    </source>
</evidence>
<keyword evidence="1" id="KW-0472">Membrane</keyword>
<keyword evidence="1" id="KW-1133">Transmembrane helix</keyword>
<dbReference type="EMBL" id="JBHPBY010000061">
    <property type="protein sequence ID" value="MFC1849828.1"/>
    <property type="molecule type" value="Genomic_DNA"/>
</dbReference>
<accession>A0ABV6YUG5</accession>
<feature type="transmembrane region" description="Helical" evidence="1">
    <location>
        <begin position="6"/>
        <end position="27"/>
    </location>
</feature>
<keyword evidence="1" id="KW-0812">Transmembrane</keyword>
<name>A0ABV6YUG5_UNCC1</name>
<evidence type="ECO:0000313" key="2">
    <source>
        <dbReference type="EMBL" id="MFC1849828.1"/>
    </source>
</evidence>
<proteinExistence type="predicted"/>